<name>A0A239IPF8_9FIRM</name>
<accession>A0A239IPF8</accession>
<feature type="transmembrane region" description="Helical" evidence="4">
    <location>
        <begin position="311"/>
        <end position="333"/>
    </location>
</feature>
<protein>
    <submittedName>
        <fullName evidence="5">Spore germination protein KA</fullName>
    </submittedName>
</protein>
<dbReference type="GO" id="GO:0009847">
    <property type="term" value="P:spore germination"/>
    <property type="evidence" value="ECO:0007669"/>
    <property type="project" value="InterPro"/>
</dbReference>
<evidence type="ECO:0000256" key="4">
    <source>
        <dbReference type="SAM" id="Phobius"/>
    </source>
</evidence>
<evidence type="ECO:0000313" key="6">
    <source>
        <dbReference type="Proteomes" id="UP000198304"/>
    </source>
</evidence>
<dbReference type="EMBL" id="FZOJ01000029">
    <property type="protein sequence ID" value="SNS95437.1"/>
    <property type="molecule type" value="Genomic_DNA"/>
</dbReference>
<dbReference type="PANTHER" id="PTHR22550:SF5">
    <property type="entry name" value="LEUCINE ZIPPER PROTEIN 4"/>
    <property type="match status" value="1"/>
</dbReference>
<gene>
    <name evidence="5" type="ORF">SAMN05446037_102936</name>
</gene>
<dbReference type="Pfam" id="PF03323">
    <property type="entry name" value="GerA"/>
    <property type="match status" value="1"/>
</dbReference>
<feature type="region of interest" description="Disordered" evidence="3">
    <location>
        <begin position="504"/>
        <end position="527"/>
    </location>
</feature>
<sequence length="527" mass="59330">MLIMKFPKKITKKSNKIDETDYGIYISKDINKNIARLKNDFGCSSDLEVTYFMFDNNKDFICANLYIESLVDRNIINDLSLEMAKLKYEYCNAKPDINSNIVISYFSRIRDSKEGSDYETLYADLLAGDTVFLIDGYNKFYTVDTNADEGRSVEEPTSQTVIRGPKEGFTEKINTNILLIRKRLKSRALRLEKLSIGNITKTTVCLMYIHDIAKDEIVQEMRKRLANIEIDGILEGWYIEELIKDDRHSIFPVFVSSEKPDSVVAALLEGKLAILIDGTPYVLTAPALMVEFLQASEDYYHHYIVASMMRVLRFITFFLTLLVPAIYIALTTFHQEIIPTPLLVSIAAQREGVPFPAIVEALIMEVAFEILREAGVRMPRAIGPAISIVGALVLGQAAVEAGIISAIMVIVVAITAISSFAIPYYEMSNAIRTMRFILMSLAAFLGLYGVFMGLIVMTLHLCKIKSMTVPYLTPIAPKIKGGNKDTIFRFPLWKMKYRPIGISGTDTARTHGHNPVSSDQKEKPELR</sequence>
<proteinExistence type="inferred from homology"/>
<dbReference type="InterPro" id="IPR050768">
    <property type="entry name" value="UPF0353/GerABKA_families"/>
</dbReference>
<comment type="similarity">
    <text evidence="1">Belongs to the GerABKA family.</text>
</comment>
<dbReference type="PANTHER" id="PTHR22550">
    <property type="entry name" value="SPORE GERMINATION PROTEIN"/>
    <property type="match status" value="1"/>
</dbReference>
<keyword evidence="4" id="KW-0812">Transmembrane</keyword>
<dbReference type="Proteomes" id="UP000198304">
    <property type="component" value="Unassembled WGS sequence"/>
</dbReference>
<feature type="transmembrane region" description="Helical" evidence="4">
    <location>
        <begin position="403"/>
        <end position="424"/>
    </location>
</feature>
<evidence type="ECO:0000313" key="5">
    <source>
        <dbReference type="EMBL" id="SNS95437.1"/>
    </source>
</evidence>
<keyword evidence="6" id="KW-1185">Reference proteome</keyword>
<dbReference type="AlphaFoldDB" id="A0A239IPF8"/>
<evidence type="ECO:0000256" key="3">
    <source>
        <dbReference type="SAM" id="MobiDB-lite"/>
    </source>
</evidence>
<evidence type="ECO:0000256" key="2">
    <source>
        <dbReference type="ARBA" id="ARBA00023136"/>
    </source>
</evidence>
<dbReference type="InterPro" id="IPR004995">
    <property type="entry name" value="Spore_Ger"/>
</dbReference>
<keyword evidence="4" id="KW-1133">Transmembrane helix</keyword>
<dbReference type="PIRSF" id="PIRSF005690">
    <property type="entry name" value="GerBA"/>
    <property type="match status" value="1"/>
</dbReference>
<feature type="transmembrane region" description="Helical" evidence="4">
    <location>
        <begin position="436"/>
        <end position="461"/>
    </location>
</feature>
<dbReference type="GO" id="GO:0016020">
    <property type="term" value="C:membrane"/>
    <property type="evidence" value="ECO:0007669"/>
    <property type="project" value="InterPro"/>
</dbReference>
<reference evidence="5 6" key="1">
    <citation type="submission" date="2017-06" db="EMBL/GenBank/DDBJ databases">
        <authorList>
            <person name="Kim H.J."/>
            <person name="Triplett B.A."/>
        </authorList>
    </citation>
    <scope>NUCLEOTIDE SEQUENCE [LARGE SCALE GENOMIC DNA]</scope>
    <source>
        <strain evidence="5 6">SCA</strain>
    </source>
</reference>
<keyword evidence="2 4" id="KW-0472">Membrane</keyword>
<evidence type="ECO:0000256" key="1">
    <source>
        <dbReference type="ARBA" id="ARBA00005278"/>
    </source>
</evidence>
<organism evidence="5 6">
    <name type="scientific">Anaerovirgula multivorans</name>
    <dbReference type="NCBI Taxonomy" id="312168"/>
    <lineage>
        <taxon>Bacteria</taxon>
        <taxon>Bacillati</taxon>
        <taxon>Bacillota</taxon>
        <taxon>Clostridia</taxon>
        <taxon>Peptostreptococcales</taxon>
        <taxon>Natronincolaceae</taxon>
        <taxon>Anaerovirgula</taxon>
    </lineage>
</organism>